<protein>
    <submittedName>
        <fullName evidence="8">FtsX-like permease family protein</fullName>
    </submittedName>
</protein>
<evidence type="ECO:0000259" key="7">
    <source>
        <dbReference type="Pfam" id="PF02687"/>
    </source>
</evidence>
<dbReference type="PANTHER" id="PTHR46795">
    <property type="entry name" value="ABC TRANSPORTER PERMEASE-RELATED-RELATED"/>
    <property type="match status" value="1"/>
</dbReference>
<reference evidence="8" key="2">
    <citation type="submission" date="2021-04" db="EMBL/GenBank/DDBJ databases">
        <authorList>
            <person name="Gilroy R."/>
        </authorList>
    </citation>
    <scope>NUCLEOTIDE SEQUENCE</scope>
    <source>
        <strain evidence="8">USAMLcec2-132</strain>
    </source>
</reference>
<keyword evidence="4 6" id="KW-1133">Transmembrane helix</keyword>
<accession>A0A9D2NJ52</accession>
<dbReference type="InterPro" id="IPR003838">
    <property type="entry name" value="ABC3_permease_C"/>
</dbReference>
<feature type="transmembrane region" description="Helical" evidence="6">
    <location>
        <begin position="197"/>
        <end position="223"/>
    </location>
</feature>
<feature type="transmembrane region" description="Helical" evidence="6">
    <location>
        <begin position="546"/>
        <end position="567"/>
    </location>
</feature>
<evidence type="ECO:0000256" key="1">
    <source>
        <dbReference type="ARBA" id="ARBA00004651"/>
    </source>
</evidence>
<evidence type="ECO:0000256" key="6">
    <source>
        <dbReference type="SAM" id="Phobius"/>
    </source>
</evidence>
<feature type="transmembrane region" description="Helical" evidence="6">
    <location>
        <begin position="149"/>
        <end position="167"/>
    </location>
</feature>
<dbReference type="InterPro" id="IPR052536">
    <property type="entry name" value="ABC-4_Integral_Memb_Prot"/>
</dbReference>
<feature type="transmembrane region" description="Helical" evidence="6">
    <location>
        <begin position="596"/>
        <end position="618"/>
    </location>
</feature>
<dbReference type="AlphaFoldDB" id="A0A9D2NJ52"/>
<name>A0A9D2NJ52_9FIRM</name>
<feature type="transmembrane region" description="Helical" evidence="6">
    <location>
        <begin position="107"/>
        <end position="129"/>
    </location>
</feature>
<dbReference type="GO" id="GO:0005886">
    <property type="term" value="C:plasma membrane"/>
    <property type="evidence" value="ECO:0007669"/>
    <property type="project" value="UniProtKB-SubCell"/>
</dbReference>
<feature type="transmembrane region" description="Helical" evidence="6">
    <location>
        <begin position="51"/>
        <end position="72"/>
    </location>
</feature>
<evidence type="ECO:0000256" key="3">
    <source>
        <dbReference type="ARBA" id="ARBA00022692"/>
    </source>
</evidence>
<feature type="transmembrane region" description="Helical" evidence="6">
    <location>
        <begin position="20"/>
        <end position="39"/>
    </location>
</feature>
<dbReference type="PANTHER" id="PTHR46795:SF3">
    <property type="entry name" value="ABC TRANSPORTER PERMEASE"/>
    <property type="match status" value="1"/>
</dbReference>
<comment type="caution">
    <text evidence="8">The sequence shown here is derived from an EMBL/GenBank/DDBJ whole genome shotgun (WGS) entry which is preliminary data.</text>
</comment>
<feature type="transmembrane region" description="Helical" evidence="6">
    <location>
        <begin position="287"/>
        <end position="306"/>
    </location>
</feature>
<evidence type="ECO:0000313" key="8">
    <source>
        <dbReference type="EMBL" id="HJC25362.1"/>
    </source>
</evidence>
<dbReference type="Proteomes" id="UP000823891">
    <property type="component" value="Unassembled WGS sequence"/>
</dbReference>
<comment type="subcellular location">
    <subcellularLocation>
        <location evidence="1">Cell membrane</location>
        <topology evidence="1">Multi-pass membrane protein</topology>
    </subcellularLocation>
</comment>
<evidence type="ECO:0000256" key="5">
    <source>
        <dbReference type="ARBA" id="ARBA00023136"/>
    </source>
</evidence>
<keyword evidence="2" id="KW-1003">Cell membrane</keyword>
<organism evidence="8 9">
    <name type="scientific">Candidatus Eisenbergiella merdavium</name>
    <dbReference type="NCBI Taxonomy" id="2838551"/>
    <lineage>
        <taxon>Bacteria</taxon>
        <taxon>Bacillati</taxon>
        <taxon>Bacillota</taxon>
        <taxon>Clostridia</taxon>
        <taxon>Lachnospirales</taxon>
        <taxon>Lachnospiraceae</taxon>
        <taxon>Eisenbergiella</taxon>
    </lineage>
</organism>
<feature type="transmembrane region" description="Helical" evidence="6">
    <location>
        <begin position="229"/>
        <end position="257"/>
    </location>
</feature>
<sequence length="678" mass="75998">MLMRLSVRNARRQSRDYFLFFFTLVCVVSLLYAFCALIFSESVKALPGLEVLPYMLLCATLLIILIMGWIVGSMMNDMLKKRSRELCIYLLTGVPARSVVRLVFLEHVLIGSVVLITGLPFGFLLSQLLEAVVARMFAMDYRLRFSLSWKAAGVTLLSFLLILLYAFRRNGRWLRRASLRELLDWNRRNEQMLLRSGSFCVPVFFLSLLSGLAGIFFLSIMPLGKGLDVLAGVMCLVLFLAGFFQSVPAFLALRLSVRPAWKYRRDRLLLLREFTARIRTMSADMGILAVLLTLSLSFLGAGASVYRIAEELTAQNVFDLLLLHPGEMGDFSHNEAVIHSRLSVQDSHAYALYTEEKTDFLAVRDNLVSGLSYMEHQYDACMRQSDYVRLRKMLGYEPADLEPDLCYIHCIPVLKAAFETALEQTPAPDCAGYPFAASGIFCEPFSQSDAYGNGMDYLLIVPDEAVGGMEVVYSLWAAVTSDAPDSLSLQETLSACDGVVLLRRNIGHSTPDGHVTSLVDEGADYLSGRWADGENRNVLYSMAICLFYLALVLEITGGAILAVRLLGDGEKRRSRGRILHRLGMPEERIRKTETRLLLYTFLFPAVPSLVISACFVSFSARRMAQSAFRFPVFANELWILQAFGTALLFFLFLYGVYYAAVSVAEHDGAALRSETKER</sequence>
<keyword evidence="5 6" id="KW-0472">Membrane</keyword>
<gene>
    <name evidence="8" type="ORF">H9761_16945</name>
</gene>
<evidence type="ECO:0000256" key="2">
    <source>
        <dbReference type="ARBA" id="ARBA00022475"/>
    </source>
</evidence>
<evidence type="ECO:0000313" key="9">
    <source>
        <dbReference type="Proteomes" id="UP000823891"/>
    </source>
</evidence>
<dbReference type="EMBL" id="DWWS01000063">
    <property type="protein sequence ID" value="HJC25362.1"/>
    <property type="molecule type" value="Genomic_DNA"/>
</dbReference>
<proteinExistence type="predicted"/>
<feature type="domain" description="ABC3 transporter permease C-terminal" evidence="7">
    <location>
        <begin position="59"/>
        <end position="168"/>
    </location>
</feature>
<dbReference type="Pfam" id="PF02687">
    <property type="entry name" value="FtsX"/>
    <property type="match status" value="1"/>
</dbReference>
<reference evidence="8" key="1">
    <citation type="journal article" date="2021" name="PeerJ">
        <title>Extensive microbial diversity within the chicken gut microbiome revealed by metagenomics and culture.</title>
        <authorList>
            <person name="Gilroy R."/>
            <person name="Ravi A."/>
            <person name="Getino M."/>
            <person name="Pursley I."/>
            <person name="Horton D.L."/>
            <person name="Alikhan N.F."/>
            <person name="Baker D."/>
            <person name="Gharbi K."/>
            <person name="Hall N."/>
            <person name="Watson M."/>
            <person name="Adriaenssens E.M."/>
            <person name="Foster-Nyarko E."/>
            <person name="Jarju S."/>
            <person name="Secka A."/>
            <person name="Antonio M."/>
            <person name="Oren A."/>
            <person name="Chaudhuri R.R."/>
            <person name="La Ragione R."/>
            <person name="Hildebrand F."/>
            <person name="Pallen M.J."/>
        </authorList>
    </citation>
    <scope>NUCLEOTIDE SEQUENCE</scope>
    <source>
        <strain evidence="8">USAMLcec2-132</strain>
    </source>
</reference>
<keyword evidence="3 6" id="KW-0812">Transmembrane</keyword>
<evidence type="ECO:0000256" key="4">
    <source>
        <dbReference type="ARBA" id="ARBA00022989"/>
    </source>
</evidence>
<feature type="transmembrane region" description="Helical" evidence="6">
    <location>
        <begin position="638"/>
        <end position="660"/>
    </location>
</feature>